<dbReference type="EMBL" id="VLKZ01000002">
    <property type="protein sequence ID" value="TWI59166.1"/>
    <property type="molecule type" value="Genomic_DNA"/>
</dbReference>
<dbReference type="PANTHER" id="PTHR37299:SF1">
    <property type="entry name" value="STAGE 0 SPORULATION PROTEIN A HOMOLOG"/>
    <property type="match status" value="1"/>
</dbReference>
<dbReference type="InterPro" id="IPR007492">
    <property type="entry name" value="LytTR_DNA-bd_dom"/>
</dbReference>
<dbReference type="PROSITE" id="PS50110">
    <property type="entry name" value="RESPONSE_REGULATORY"/>
    <property type="match status" value="1"/>
</dbReference>
<dbReference type="Gene3D" id="3.40.50.2300">
    <property type="match status" value="1"/>
</dbReference>
<dbReference type="Pfam" id="PF00072">
    <property type="entry name" value="Response_reg"/>
    <property type="match status" value="1"/>
</dbReference>
<evidence type="ECO:0000259" key="3">
    <source>
        <dbReference type="PROSITE" id="PS50930"/>
    </source>
</evidence>
<dbReference type="PROSITE" id="PS50930">
    <property type="entry name" value="HTH_LYTTR"/>
    <property type="match status" value="1"/>
</dbReference>
<dbReference type="OrthoDB" id="3190595at2"/>
<name>A0A562QSV1_9BACI</name>
<evidence type="ECO:0000259" key="2">
    <source>
        <dbReference type="PROSITE" id="PS50110"/>
    </source>
</evidence>
<evidence type="ECO:0000313" key="5">
    <source>
        <dbReference type="Proteomes" id="UP000315711"/>
    </source>
</evidence>
<dbReference type="GO" id="GO:0003677">
    <property type="term" value="F:DNA binding"/>
    <property type="evidence" value="ECO:0007669"/>
    <property type="project" value="InterPro"/>
</dbReference>
<evidence type="ECO:0000313" key="4">
    <source>
        <dbReference type="EMBL" id="TWI59166.1"/>
    </source>
</evidence>
<feature type="domain" description="Response regulatory" evidence="2">
    <location>
        <begin position="5"/>
        <end position="120"/>
    </location>
</feature>
<reference evidence="4 5" key="1">
    <citation type="journal article" date="2015" name="Stand. Genomic Sci.">
        <title>Genomic Encyclopedia of Bacterial and Archaeal Type Strains, Phase III: the genomes of soil and plant-associated and newly described type strains.</title>
        <authorList>
            <person name="Whitman W.B."/>
            <person name="Woyke T."/>
            <person name="Klenk H.P."/>
            <person name="Zhou Y."/>
            <person name="Lilburn T.G."/>
            <person name="Beck B.J."/>
            <person name="De Vos P."/>
            <person name="Vandamme P."/>
            <person name="Eisen J.A."/>
            <person name="Garrity G."/>
            <person name="Hugenholtz P."/>
            <person name="Kyrpides N.C."/>
        </authorList>
    </citation>
    <scope>NUCLEOTIDE SEQUENCE [LARGE SCALE GENOMIC DNA]</scope>
    <source>
        <strain evidence="4 5">CGMCC 1.10116</strain>
    </source>
</reference>
<dbReference type="AlphaFoldDB" id="A0A562QSV1"/>
<protein>
    <submittedName>
        <fullName evidence="4">LytTR family two component transcriptional regulator</fullName>
    </submittedName>
</protein>
<evidence type="ECO:0000256" key="1">
    <source>
        <dbReference type="PROSITE-ProRule" id="PRU00169"/>
    </source>
</evidence>
<proteinExistence type="predicted"/>
<dbReference type="PANTHER" id="PTHR37299">
    <property type="entry name" value="TRANSCRIPTIONAL REGULATOR-RELATED"/>
    <property type="match status" value="1"/>
</dbReference>
<dbReference type="CDD" id="cd17536">
    <property type="entry name" value="REC_YesN-like"/>
    <property type="match status" value="1"/>
</dbReference>
<dbReference type="InterPro" id="IPR001789">
    <property type="entry name" value="Sig_transdc_resp-reg_receiver"/>
</dbReference>
<comment type="caution">
    <text evidence="4">The sequence shown here is derived from an EMBL/GenBank/DDBJ whole genome shotgun (WGS) entry which is preliminary data.</text>
</comment>
<dbReference type="InterPro" id="IPR011006">
    <property type="entry name" value="CheY-like_superfamily"/>
</dbReference>
<keyword evidence="1" id="KW-0597">Phosphoprotein</keyword>
<dbReference type="RefSeq" id="WP_144449244.1">
    <property type="nucleotide sequence ID" value="NZ_VLKZ01000002.1"/>
</dbReference>
<dbReference type="SMART" id="SM00850">
    <property type="entry name" value="LytTR"/>
    <property type="match status" value="1"/>
</dbReference>
<dbReference type="Gene3D" id="2.40.50.1020">
    <property type="entry name" value="LytTr DNA-binding domain"/>
    <property type="match status" value="1"/>
</dbReference>
<dbReference type="Pfam" id="PF04397">
    <property type="entry name" value="LytTR"/>
    <property type="match status" value="1"/>
</dbReference>
<sequence length="244" mass="28342">MENYKVIIADDNADSKEIIAEFIEYLPDFTVVAVASDGKEVIEQVMKHKDVDVVLVDIRMPKLNGVEAIKICKEYVPDLKFIFITGYNDYAVEAFTISALDYIVKPVEAERLYKALDKVRKSSKHTEGISKRIVEDHNKRIIVRNKKLTFYIPIDEILFVEKNGKEAFIHTVEKTYITFETLDSIEKKLTQSFFQSHRSYIINLNKISHIETSGRTYLAYFLRYDKSAYISKHKISTVQQKLII</sequence>
<gene>
    <name evidence="4" type="ORF">IQ10_00878</name>
</gene>
<dbReference type="InterPro" id="IPR046947">
    <property type="entry name" value="LytR-like"/>
</dbReference>
<feature type="domain" description="HTH LytTR-type" evidence="3">
    <location>
        <begin position="141"/>
        <end position="244"/>
    </location>
</feature>
<organism evidence="4 5">
    <name type="scientific">Halalkalibacter nanhaiisediminis</name>
    <dbReference type="NCBI Taxonomy" id="688079"/>
    <lineage>
        <taxon>Bacteria</taxon>
        <taxon>Bacillati</taxon>
        <taxon>Bacillota</taxon>
        <taxon>Bacilli</taxon>
        <taxon>Bacillales</taxon>
        <taxon>Bacillaceae</taxon>
        <taxon>Halalkalibacter</taxon>
    </lineage>
</organism>
<keyword evidence="5" id="KW-1185">Reference proteome</keyword>
<accession>A0A562QSV1</accession>
<dbReference type="SUPFAM" id="SSF52172">
    <property type="entry name" value="CheY-like"/>
    <property type="match status" value="1"/>
</dbReference>
<dbReference type="SMART" id="SM00448">
    <property type="entry name" value="REC"/>
    <property type="match status" value="1"/>
</dbReference>
<feature type="modified residue" description="4-aspartylphosphate" evidence="1">
    <location>
        <position position="57"/>
    </location>
</feature>
<dbReference type="GO" id="GO:0000156">
    <property type="term" value="F:phosphorelay response regulator activity"/>
    <property type="evidence" value="ECO:0007669"/>
    <property type="project" value="InterPro"/>
</dbReference>
<dbReference type="Proteomes" id="UP000315711">
    <property type="component" value="Unassembled WGS sequence"/>
</dbReference>